<reference evidence="3" key="1">
    <citation type="submission" date="2019-11" db="EMBL/GenBank/DDBJ databases">
        <title>Genomic insights into an expanded diversity of filamentous marine cyanobacteria reveals the extraordinary biosynthetic potential of Moorea and Okeania.</title>
        <authorList>
            <person name="Ferreira Leao T."/>
            <person name="Wang M."/>
            <person name="Moss N."/>
            <person name="Da Silva R."/>
            <person name="Sanders J."/>
            <person name="Nurk S."/>
            <person name="Gurevich A."/>
            <person name="Humphrey G."/>
            <person name="Reher R."/>
            <person name="Zhu Q."/>
            <person name="Belda-Ferre P."/>
            <person name="Glukhov E."/>
            <person name="Rex R."/>
            <person name="Dorrestein P.C."/>
            <person name="Knight R."/>
            <person name="Pevzner P."/>
            <person name="Gerwick W.H."/>
            <person name="Gerwick L."/>
        </authorList>
    </citation>
    <scope>NUCLEOTIDE SEQUENCE</scope>
    <source>
        <strain evidence="3">SIO1C4</strain>
    </source>
</reference>
<dbReference type="InterPro" id="IPR033415">
    <property type="entry name" value="CHASE6_C"/>
</dbReference>
<dbReference type="PANTHER" id="PTHR45228">
    <property type="entry name" value="CYCLIC DI-GMP PHOSPHODIESTERASE TM_0186-RELATED"/>
    <property type="match status" value="1"/>
</dbReference>
<evidence type="ECO:0000259" key="1">
    <source>
        <dbReference type="Pfam" id="PF10069"/>
    </source>
</evidence>
<organism evidence="3">
    <name type="scientific">Symploca sp. SIO1C4</name>
    <dbReference type="NCBI Taxonomy" id="2607765"/>
    <lineage>
        <taxon>Bacteria</taxon>
        <taxon>Bacillati</taxon>
        <taxon>Cyanobacteriota</taxon>
        <taxon>Cyanophyceae</taxon>
        <taxon>Coleofasciculales</taxon>
        <taxon>Coleofasciculaceae</taxon>
        <taxon>Symploca</taxon>
    </lineage>
</organism>
<evidence type="ECO:0000313" key="3">
    <source>
        <dbReference type="EMBL" id="NER29883.1"/>
    </source>
</evidence>
<feature type="domain" description="DICT" evidence="1">
    <location>
        <begin position="5"/>
        <end position="131"/>
    </location>
</feature>
<dbReference type="InterPro" id="IPR052020">
    <property type="entry name" value="Cyclic_di-GMP/3'3'-cGAMP_PDE"/>
</dbReference>
<dbReference type="GO" id="GO:0016787">
    <property type="term" value="F:hydrolase activity"/>
    <property type="evidence" value="ECO:0007669"/>
    <property type="project" value="UniProtKB-KW"/>
</dbReference>
<dbReference type="EMBL" id="JAAHFQ010000447">
    <property type="protein sequence ID" value="NER29883.1"/>
    <property type="molecule type" value="Genomic_DNA"/>
</dbReference>
<dbReference type="InterPro" id="IPR019278">
    <property type="entry name" value="DICT_dom"/>
</dbReference>
<accession>A0A6B3NE52</accession>
<sequence>MLEGSILQKLETTHRGGKKPLNFGVYYKNTLVALCHALEDFILESQGMPVMITAFQQGKWYLQEAERYGDLAKKSSQVAIMATADAGFADHPTSQLSNVALVNLDSADAVAQEWHLMIISETYTAMVLCQELSDADYGTQGLPANDRERKFYGFWTFEAELVQEAVELAIAHIGGYNQNLQATLTEQVNKITANFGTKPRDDIGKVVHRVVGYLQTGQKNLSELRQSREQLLPTQEQALDNNLISNEMQAFLRMAELIDQADPTNPNAAAEVTALSEAMGQLLDLPAWQLKRLRLASWLHRLAPLQGVKVKMPPKSIVQKKVVQEEESLPKASVLRIMPRLQAVSEIIAHQTESWNGSGKPDALACDAIPLESRILRLIADFQQRLNAYQQNESVESPLAEALKDCQALSGEDFDPKLVEALALMVMGMQQGMSLQIKQLKIASGMWLLDSEEAAQFDASSSKT</sequence>
<name>A0A6B3NE52_9CYAN</name>
<dbReference type="AlphaFoldDB" id="A0A6B3NE52"/>
<dbReference type="Gene3D" id="1.10.3210.10">
    <property type="entry name" value="Hypothetical protein af1432"/>
    <property type="match status" value="1"/>
</dbReference>
<protein>
    <submittedName>
        <fullName evidence="3">Metal-dependent phosphohydrolase</fullName>
    </submittedName>
</protein>
<dbReference type="Pfam" id="PF10069">
    <property type="entry name" value="DICT"/>
    <property type="match status" value="1"/>
</dbReference>
<evidence type="ECO:0000259" key="2">
    <source>
        <dbReference type="Pfam" id="PF17150"/>
    </source>
</evidence>
<comment type="caution">
    <text evidence="3">The sequence shown here is derived from an EMBL/GenBank/DDBJ whole genome shotgun (WGS) entry which is preliminary data.</text>
</comment>
<dbReference type="PANTHER" id="PTHR45228:SF1">
    <property type="entry name" value="CYCLIC DI-GMP PHOSPHODIESTERASE TM_0186"/>
    <property type="match status" value="1"/>
</dbReference>
<dbReference type="Pfam" id="PF17150">
    <property type="entry name" value="CHASE6_C"/>
    <property type="match status" value="1"/>
</dbReference>
<proteinExistence type="predicted"/>
<keyword evidence="3" id="KW-0378">Hydrolase</keyword>
<gene>
    <name evidence="3" type="ORF">F6J89_20250</name>
</gene>
<feature type="domain" description="C-terminal" evidence="2">
    <location>
        <begin position="146"/>
        <end position="222"/>
    </location>
</feature>
<dbReference type="Pfam" id="PF13487">
    <property type="entry name" value="HD_5"/>
    <property type="match status" value="1"/>
</dbReference>